<dbReference type="InterPro" id="IPR039426">
    <property type="entry name" value="TonB-dep_rcpt-like"/>
</dbReference>
<evidence type="ECO:0000256" key="4">
    <source>
        <dbReference type="ARBA" id="ARBA00022692"/>
    </source>
</evidence>
<dbReference type="Gene3D" id="2.170.130.10">
    <property type="entry name" value="TonB-dependent receptor, plug domain"/>
    <property type="match status" value="1"/>
</dbReference>
<gene>
    <name evidence="15" type="ORF">DXN05_15610</name>
</gene>
<feature type="signal peptide" evidence="12">
    <location>
        <begin position="1"/>
        <end position="16"/>
    </location>
</feature>
<keyword evidence="16" id="KW-1185">Reference proteome</keyword>
<dbReference type="GO" id="GO:0009279">
    <property type="term" value="C:cell outer membrane"/>
    <property type="evidence" value="ECO:0007669"/>
    <property type="project" value="UniProtKB-SubCell"/>
</dbReference>
<dbReference type="PANTHER" id="PTHR30069:SF29">
    <property type="entry name" value="HEMOGLOBIN AND HEMOGLOBIN-HAPTOGLOBIN-BINDING PROTEIN 1-RELATED"/>
    <property type="match status" value="1"/>
</dbReference>
<dbReference type="SUPFAM" id="SSF56935">
    <property type="entry name" value="Porins"/>
    <property type="match status" value="1"/>
</dbReference>
<dbReference type="InterPro" id="IPR037066">
    <property type="entry name" value="Plug_dom_sf"/>
</dbReference>
<dbReference type="Gene3D" id="2.40.170.20">
    <property type="entry name" value="TonB-dependent receptor, beta-barrel domain"/>
    <property type="match status" value="1"/>
</dbReference>
<proteinExistence type="inferred from homology"/>
<keyword evidence="4 10" id="KW-0812">Transmembrane</keyword>
<evidence type="ECO:0000256" key="1">
    <source>
        <dbReference type="ARBA" id="ARBA00004571"/>
    </source>
</evidence>
<comment type="caution">
    <text evidence="15">The sequence shown here is derived from an EMBL/GenBank/DDBJ whole genome shotgun (WGS) entry which is preliminary data.</text>
</comment>
<protein>
    <submittedName>
        <fullName evidence="15">TonB-dependent receptor</fullName>
    </submittedName>
</protein>
<evidence type="ECO:0000256" key="8">
    <source>
        <dbReference type="ARBA" id="ARBA00023170"/>
    </source>
</evidence>
<dbReference type="Pfam" id="PF07715">
    <property type="entry name" value="Plug"/>
    <property type="match status" value="1"/>
</dbReference>
<evidence type="ECO:0000256" key="3">
    <source>
        <dbReference type="ARBA" id="ARBA00022452"/>
    </source>
</evidence>
<accession>A0A3E1NHM2</accession>
<organism evidence="15 16">
    <name type="scientific">Deminuibacter soli</name>
    <dbReference type="NCBI Taxonomy" id="2291815"/>
    <lineage>
        <taxon>Bacteria</taxon>
        <taxon>Pseudomonadati</taxon>
        <taxon>Bacteroidota</taxon>
        <taxon>Chitinophagia</taxon>
        <taxon>Chitinophagales</taxon>
        <taxon>Chitinophagaceae</taxon>
        <taxon>Deminuibacter</taxon>
    </lineage>
</organism>
<reference evidence="15 16" key="1">
    <citation type="submission" date="2018-08" db="EMBL/GenBank/DDBJ databases">
        <title>Chitinophagaceae sp. K23C18032701, a novel bacterium isolated from forest soil.</title>
        <authorList>
            <person name="Wang C."/>
        </authorList>
    </citation>
    <scope>NUCLEOTIDE SEQUENCE [LARGE SCALE GENOMIC DNA]</scope>
    <source>
        <strain evidence="15 16">K23C18032701</strain>
    </source>
</reference>
<keyword evidence="7 10" id="KW-0472">Membrane</keyword>
<dbReference type="AlphaFoldDB" id="A0A3E1NHM2"/>
<keyword evidence="5 12" id="KW-0732">Signal</keyword>
<sequence>MKYLFLFFLAPLAATAQDTATRRLDSVFVTTGAARRATIAETPVSISVISGRKLDRTLDANIIDVLAKQVPGVAAVKTGPNISKPFIRGLGYNRVLTLYDGIKQEGQQWGDEHGIELDPYQVQKVELVKGPASLLYGSDALAGVVSFFSFVPIEKDGKLHGRAGTEYQSNNGLLGNSIRLHSSNEHWRWTASAAQRLAKNYRNATDGRVYLTGFNERHAAAMAGYTGRNGSISINGTLYDNIQGIPDGSRDSSTRQFTKQVADGAADDITTRPAVSSKELSSYRISPLHQHIQHYRIYTNAQLHTGNSEWNALLSWQQNTRREYNHPLQTQQPGLFVQLQTIQSALRWSSTISAALELSGGINGMYQQNQNRSGTDFPIPDYHLYDAGIYGFAKWKTGRFTVSAGIRQDKRLMRSKDFYVRHDTATGYDYHTSPTDTAGASLQFPALRNSFSGTSYSLGFTYRINTLLTLKANIARGFRAPNIAEIASNGLDPGAHIVYLGNRQAQPEFSLEEDLGLLAENALLHAGLSLFHNYITSYIYLSQVSDAHGDPVIIVPGNRTYRYGQADAQLIGLEAYVSTAPFADRSITVGNSFSLIYGFNKESNFQKKGIYGEYLPLIPPFQNTAIISKTFSPGPRWLPAVTCGAEWQYTGAQNRFLALNSTETATAAYQLININAGATIAYARNKTLQCQLQVNNLLNTVYQSNLSRLKYFEYYSSSPNGRSGIYNMGLNACVKVIVEW</sequence>
<keyword evidence="8 15" id="KW-0675">Receptor</keyword>
<evidence type="ECO:0000259" key="13">
    <source>
        <dbReference type="Pfam" id="PF00593"/>
    </source>
</evidence>
<feature type="domain" description="TonB-dependent receptor plug" evidence="14">
    <location>
        <begin position="40"/>
        <end position="144"/>
    </location>
</feature>
<dbReference type="GO" id="GO:0015344">
    <property type="term" value="F:siderophore uptake transmembrane transporter activity"/>
    <property type="evidence" value="ECO:0007669"/>
    <property type="project" value="TreeGrafter"/>
</dbReference>
<dbReference type="EMBL" id="QTJU01000005">
    <property type="protein sequence ID" value="RFM27443.1"/>
    <property type="molecule type" value="Genomic_DNA"/>
</dbReference>
<keyword evidence="2 10" id="KW-0813">Transport</keyword>
<name>A0A3E1NHM2_9BACT</name>
<feature type="chain" id="PRO_5017765599" evidence="12">
    <location>
        <begin position="17"/>
        <end position="740"/>
    </location>
</feature>
<evidence type="ECO:0000256" key="5">
    <source>
        <dbReference type="ARBA" id="ARBA00022729"/>
    </source>
</evidence>
<keyword evidence="6 11" id="KW-0798">TonB box</keyword>
<evidence type="ECO:0000313" key="15">
    <source>
        <dbReference type="EMBL" id="RFM27443.1"/>
    </source>
</evidence>
<evidence type="ECO:0000256" key="6">
    <source>
        <dbReference type="ARBA" id="ARBA00023077"/>
    </source>
</evidence>
<keyword evidence="3 10" id="KW-1134">Transmembrane beta strand</keyword>
<keyword evidence="9 10" id="KW-0998">Cell outer membrane</keyword>
<evidence type="ECO:0000256" key="10">
    <source>
        <dbReference type="PROSITE-ProRule" id="PRU01360"/>
    </source>
</evidence>
<dbReference type="Proteomes" id="UP000261284">
    <property type="component" value="Unassembled WGS sequence"/>
</dbReference>
<evidence type="ECO:0000256" key="11">
    <source>
        <dbReference type="RuleBase" id="RU003357"/>
    </source>
</evidence>
<dbReference type="InterPro" id="IPR012910">
    <property type="entry name" value="Plug_dom"/>
</dbReference>
<evidence type="ECO:0000256" key="9">
    <source>
        <dbReference type="ARBA" id="ARBA00023237"/>
    </source>
</evidence>
<evidence type="ECO:0000313" key="16">
    <source>
        <dbReference type="Proteomes" id="UP000261284"/>
    </source>
</evidence>
<evidence type="ECO:0000259" key="14">
    <source>
        <dbReference type="Pfam" id="PF07715"/>
    </source>
</evidence>
<comment type="similarity">
    <text evidence="10 11">Belongs to the TonB-dependent receptor family.</text>
</comment>
<dbReference type="InterPro" id="IPR036942">
    <property type="entry name" value="Beta-barrel_TonB_sf"/>
</dbReference>
<dbReference type="RefSeq" id="WP_116848201.1">
    <property type="nucleotide sequence ID" value="NZ_QTJU01000005.1"/>
</dbReference>
<evidence type="ECO:0000256" key="7">
    <source>
        <dbReference type="ARBA" id="ARBA00023136"/>
    </source>
</evidence>
<evidence type="ECO:0000256" key="12">
    <source>
        <dbReference type="SAM" id="SignalP"/>
    </source>
</evidence>
<comment type="subcellular location">
    <subcellularLocation>
        <location evidence="1 10">Cell outer membrane</location>
        <topology evidence="1 10">Multi-pass membrane protein</topology>
    </subcellularLocation>
</comment>
<dbReference type="PANTHER" id="PTHR30069">
    <property type="entry name" value="TONB-DEPENDENT OUTER MEMBRANE RECEPTOR"/>
    <property type="match status" value="1"/>
</dbReference>
<dbReference type="InterPro" id="IPR000531">
    <property type="entry name" value="Beta-barrel_TonB"/>
</dbReference>
<dbReference type="OrthoDB" id="9795928at2"/>
<dbReference type="Pfam" id="PF00593">
    <property type="entry name" value="TonB_dep_Rec_b-barrel"/>
    <property type="match status" value="1"/>
</dbReference>
<dbReference type="PROSITE" id="PS52016">
    <property type="entry name" value="TONB_DEPENDENT_REC_3"/>
    <property type="match status" value="1"/>
</dbReference>
<evidence type="ECO:0000256" key="2">
    <source>
        <dbReference type="ARBA" id="ARBA00022448"/>
    </source>
</evidence>
<dbReference type="GO" id="GO:0044718">
    <property type="term" value="P:siderophore transmembrane transport"/>
    <property type="evidence" value="ECO:0007669"/>
    <property type="project" value="TreeGrafter"/>
</dbReference>
<feature type="domain" description="TonB-dependent receptor-like beta-barrel" evidence="13">
    <location>
        <begin position="267"/>
        <end position="697"/>
    </location>
</feature>